<dbReference type="OrthoDB" id="6594281at2759"/>
<evidence type="ECO:0000256" key="1">
    <source>
        <dbReference type="SAM" id="MobiDB-lite"/>
    </source>
</evidence>
<feature type="region of interest" description="Disordered" evidence="1">
    <location>
        <begin position="237"/>
        <end position="257"/>
    </location>
</feature>
<dbReference type="GeneID" id="117576385"/>
<evidence type="ECO:0000313" key="2">
    <source>
        <dbReference type="Proteomes" id="UP000515160"/>
    </source>
</evidence>
<sequence>MATAIGSNNSDIVLLTDVVRDQYVRYLERQLEENVCVWSSASRNHHKPSAWSCIEHSLKTLETRAIKACQAAQLYQRAMVKMIAAVRRNTQECRLADALFEHMQRQQIEQDNDYDDVEDVAMKSRQQFVDKSTQTAALIEGMPNGEGEHNEDDNYTSYTLCQKIDLFQSRLVEHETKQQQQQSELQVNGKQPMASPASSIEDTVSQELAKLFDDEPTDLNALFGIEIEANTDELKEFKETTTPQQKPTTSPDYTLPLPAHSNNQQVDLRHSRWPCELYAQRRRLNACLVRLLDADWRCEDALRYKFHMLFGEDSDDEFATEISSPSIDLVDEVLLASCILRIRPWIVHHLMRPLQEGLIANRFLFKKLAKMLANNIVLINPYSSERQVKQAVEQLFCIQPRGVQCELDLELLPSVFVERFES</sequence>
<dbReference type="Proteomes" id="UP000515160">
    <property type="component" value="Chromosome 2R"/>
</dbReference>
<accession>A0A6P8XUE0</accession>
<feature type="compositionally biased region" description="Low complexity" evidence="1">
    <location>
        <begin position="240"/>
        <end position="249"/>
    </location>
</feature>
<protein>
    <submittedName>
        <fullName evidence="3">Uncharacterized protein LOC117576385</fullName>
    </submittedName>
</protein>
<feature type="region of interest" description="Disordered" evidence="1">
    <location>
        <begin position="176"/>
        <end position="197"/>
    </location>
</feature>
<dbReference type="AlphaFoldDB" id="A0A6P8XUE0"/>
<dbReference type="RefSeq" id="XP_034116988.2">
    <property type="nucleotide sequence ID" value="XM_034261097.2"/>
</dbReference>
<name>A0A6P8XUE0_DROAB</name>
<proteinExistence type="predicted"/>
<keyword evidence="2" id="KW-1185">Reference proteome</keyword>
<organism evidence="2 3">
    <name type="scientific">Drosophila albomicans</name>
    <name type="common">Fruit fly</name>
    <dbReference type="NCBI Taxonomy" id="7291"/>
    <lineage>
        <taxon>Eukaryota</taxon>
        <taxon>Metazoa</taxon>
        <taxon>Ecdysozoa</taxon>
        <taxon>Arthropoda</taxon>
        <taxon>Hexapoda</taxon>
        <taxon>Insecta</taxon>
        <taxon>Pterygota</taxon>
        <taxon>Neoptera</taxon>
        <taxon>Endopterygota</taxon>
        <taxon>Diptera</taxon>
        <taxon>Brachycera</taxon>
        <taxon>Muscomorpha</taxon>
        <taxon>Ephydroidea</taxon>
        <taxon>Drosophilidae</taxon>
        <taxon>Drosophila</taxon>
    </lineage>
</organism>
<gene>
    <name evidence="3" type="primary">LOC117576385</name>
</gene>
<reference evidence="3" key="1">
    <citation type="submission" date="2025-08" db="UniProtKB">
        <authorList>
            <consortium name="RefSeq"/>
        </authorList>
    </citation>
    <scope>IDENTIFICATION</scope>
    <source>
        <strain evidence="3">15112-1751.03</strain>
        <tissue evidence="3">Whole Adult</tissue>
    </source>
</reference>
<evidence type="ECO:0000313" key="3">
    <source>
        <dbReference type="RefSeq" id="XP_034116988.2"/>
    </source>
</evidence>